<accession>A0A2I0IDZ6</accession>
<feature type="compositionally biased region" description="Low complexity" evidence="1">
    <location>
        <begin position="25"/>
        <end position="40"/>
    </location>
</feature>
<comment type="caution">
    <text evidence="2">The sequence shown here is derived from an EMBL/GenBank/DDBJ whole genome shotgun (WGS) entry which is preliminary data.</text>
</comment>
<name>A0A2I0IDZ6_PUNGR</name>
<evidence type="ECO:0000313" key="2">
    <source>
        <dbReference type="EMBL" id="PKI42212.1"/>
    </source>
</evidence>
<feature type="compositionally biased region" description="Basic and acidic residues" evidence="1">
    <location>
        <begin position="13"/>
        <end position="23"/>
    </location>
</feature>
<evidence type="ECO:0000256" key="1">
    <source>
        <dbReference type="SAM" id="MobiDB-lite"/>
    </source>
</evidence>
<proteinExistence type="predicted"/>
<dbReference type="Proteomes" id="UP000233551">
    <property type="component" value="Unassembled WGS sequence"/>
</dbReference>
<evidence type="ECO:0000313" key="3">
    <source>
        <dbReference type="Proteomes" id="UP000233551"/>
    </source>
</evidence>
<gene>
    <name evidence="2" type="ORF">CRG98_037392</name>
</gene>
<reference evidence="2 3" key="1">
    <citation type="submission" date="2017-11" db="EMBL/GenBank/DDBJ databases">
        <title>De-novo sequencing of pomegranate (Punica granatum L.) genome.</title>
        <authorList>
            <person name="Akparov Z."/>
            <person name="Amiraslanov A."/>
            <person name="Hajiyeva S."/>
            <person name="Abbasov M."/>
            <person name="Kaur K."/>
            <person name="Hamwieh A."/>
            <person name="Solovyev V."/>
            <person name="Salamov A."/>
            <person name="Braich B."/>
            <person name="Kosarev P."/>
            <person name="Mahmoud A."/>
            <person name="Hajiyev E."/>
            <person name="Babayeva S."/>
            <person name="Izzatullayeva V."/>
            <person name="Mammadov A."/>
            <person name="Mammadov A."/>
            <person name="Sharifova S."/>
            <person name="Ojaghi J."/>
            <person name="Eynullazada K."/>
            <person name="Bayramov B."/>
            <person name="Abdulazimova A."/>
            <person name="Shahmuradov I."/>
        </authorList>
    </citation>
    <scope>NUCLEOTIDE SEQUENCE [LARGE SCALE GENOMIC DNA]</scope>
    <source>
        <strain evidence="3">cv. AG2017</strain>
        <tissue evidence="2">Leaf</tissue>
    </source>
</reference>
<dbReference type="AlphaFoldDB" id="A0A2I0IDZ6"/>
<keyword evidence="3" id="KW-1185">Reference proteome</keyword>
<sequence>MNVDLLEEDVIEEGEKKEIKDGEGSNDSTTSSSSTSSYSLLSDDFDEDHCIPPIAYGRMFVESTPLVMMMMTLTLMKTTVSLLSTMAECLVRATHPPLPMSMMILILNREFVLAVPIKWFVSLLY</sequence>
<organism evidence="2 3">
    <name type="scientific">Punica granatum</name>
    <name type="common">Pomegranate</name>
    <dbReference type="NCBI Taxonomy" id="22663"/>
    <lineage>
        <taxon>Eukaryota</taxon>
        <taxon>Viridiplantae</taxon>
        <taxon>Streptophyta</taxon>
        <taxon>Embryophyta</taxon>
        <taxon>Tracheophyta</taxon>
        <taxon>Spermatophyta</taxon>
        <taxon>Magnoliopsida</taxon>
        <taxon>eudicotyledons</taxon>
        <taxon>Gunneridae</taxon>
        <taxon>Pentapetalae</taxon>
        <taxon>rosids</taxon>
        <taxon>malvids</taxon>
        <taxon>Myrtales</taxon>
        <taxon>Lythraceae</taxon>
        <taxon>Punica</taxon>
    </lineage>
</organism>
<feature type="region of interest" description="Disordered" evidence="1">
    <location>
        <begin position="12"/>
        <end position="40"/>
    </location>
</feature>
<dbReference type="EMBL" id="PGOL01003217">
    <property type="protein sequence ID" value="PKI42212.1"/>
    <property type="molecule type" value="Genomic_DNA"/>
</dbReference>
<protein>
    <submittedName>
        <fullName evidence="2">Uncharacterized protein</fullName>
    </submittedName>
</protein>